<dbReference type="Pfam" id="PF13411">
    <property type="entry name" value="MerR_1"/>
    <property type="match status" value="1"/>
</dbReference>
<proteinExistence type="predicted"/>
<dbReference type="Proteomes" id="UP001065549">
    <property type="component" value="Unassembled WGS sequence"/>
</dbReference>
<gene>
    <name evidence="6" type="ORF">OBO34_07830</name>
</gene>
<dbReference type="SUPFAM" id="SSF46955">
    <property type="entry name" value="Putative DNA-binding domain"/>
    <property type="match status" value="1"/>
</dbReference>
<dbReference type="SMART" id="SM00422">
    <property type="entry name" value="HTH_MERR"/>
    <property type="match status" value="1"/>
</dbReference>
<accession>A0A9J6QLA2</accession>
<dbReference type="InterPro" id="IPR047057">
    <property type="entry name" value="MerR_fam"/>
</dbReference>
<dbReference type="GO" id="GO:0003677">
    <property type="term" value="F:DNA binding"/>
    <property type="evidence" value="ECO:0007669"/>
    <property type="project" value="UniProtKB-KW"/>
</dbReference>
<evidence type="ECO:0000259" key="5">
    <source>
        <dbReference type="PROSITE" id="PS50937"/>
    </source>
</evidence>
<dbReference type="SUPFAM" id="SSF55136">
    <property type="entry name" value="Probable bacterial effector-binding domain"/>
    <property type="match status" value="1"/>
</dbReference>
<sequence length="272" mass="31539">MSNQKNTLFTIGQFADLHQINKKTLMWYDEVDIFKPAVIKENGYRCYTYDQSTTLETILMLRKLDVSIPEIREFINARSAAALRDLFAEKIAELDQTIAHMKAMRKTLTDRQETMSRLVDLDLSEISIIEKKASCLAVVHMEKGTPLEAEIKRVIEEAKKYSFQRLHDAQYGSMIEVEKLYQGNFDDYFAFFINLPDPGTGKGLHVQPKGRYLKAFCKGSWEKLPVRYQEILQYAKDHGLTLRGYAYERGINEIVIDTIDDYITQIEIPIME</sequence>
<dbReference type="InterPro" id="IPR011256">
    <property type="entry name" value="Reg_factor_effector_dom_sf"/>
</dbReference>
<evidence type="ECO:0000256" key="2">
    <source>
        <dbReference type="ARBA" id="ARBA00023015"/>
    </source>
</evidence>
<dbReference type="RefSeq" id="WP_253019814.1">
    <property type="nucleotide sequence ID" value="NZ_JAOSHN010000003.1"/>
</dbReference>
<comment type="caution">
    <text evidence="6">The sequence shown here is derived from an EMBL/GenBank/DDBJ whole genome shotgun (WGS) entry which is preliminary data.</text>
</comment>
<evidence type="ECO:0000256" key="4">
    <source>
        <dbReference type="ARBA" id="ARBA00023163"/>
    </source>
</evidence>
<keyword evidence="7" id="KW-1185">Reference proteome</keyword>
<dbReference type="InterPro" id="IPR000551">
    <property type="entry name" value="MerR-type_HTH_dom"/>
</dbReference>
<dbReference type="EMBL" id="JAOSHN010000003">
    <property type="protein sequence ID" value="MCU7378264.1"/>
    <property type="molecule type" value="Genomic_DNA"/>
</dbReference>
<dbReference type="PANTHER" id="PTHR30204">
    <property type="entry name" value="REDOX-CYCLING DRUG-SENSING TRANSCRIPTIONAL ACTIVATOR SOXR"/>
    <property type="match status" value="1"/>
</dbReference>
<dbReference type="InterPro" id="IPR009061">
    <property type="entry name" value="DNA-bd_dom_put_sf"/>
</dbReference>
<name>A0A9J6QLA2_9FIRM</name>
<organism evidence="6 7">
    <name type="scientific">Hominibacterium faecale</name>
    <dbReference type="NCBI Taxonomy" id="2839743"/>
    <lineage>
        <taxon>Bacteria</taxon>
        <taxon>Bacillati</taxon>
        <taxon>Bacillota</taxon>
        <taxon>Clostridia</taxon>
        <taxon>Peptostreptococcales</taxon>
        <taxon>Anaerovoracaceae</taxon>
        <taxon>Hominibacterium</taxon>
    </lineage>
</organism>
<keyword evidence="4" id="KW-0804">Transcription</keyword>
<evidence type="ECO:0000256" key="1">
    <source>
        <dbReference type="ARBA" id="ARBA00022491"/>
    </source>
</evidence>
<dbReference type="PANTHER" id="PTHR30204:SF69">
    <property type="entry name" value="MERR-FAMILY TRANSCRIPTIONAL REGULATOR"/>
    <property type="match status" value="1"/>
</dbReference>
<dbReference type="Gene3D" id="1.10.1660.10">
    <property type="match status" value="1"/>
</dbReference>
<evidence type="ECO:0000313" key="6">
    <source>
        <dbReference type="EMBL" id="MCU7378264.1"/>
    </source>
</evidence>
<keyword evidence="3" id="KW-0238">DNA-binding</keyword>
<dbReference type="Gene3D" id="3.20.80.10">
    <property type="entry name" value="Regulatory factor, effector binding domain"/>
    <property type="match status" value="1"/>
</dbReference>
<evidence type="ECO:0000256" key="3">
    <source>
        <dbReference type="ARBA" id="ARBA00023125"/>
    </source>
</evidence>
<keyword evidence="1" id="KW-0678">Repressor</keyword>
<feature type="domain" description="HTH merR-type" evidence="5">
    <location>
        <begin position="8"/>
        <end position="77"/>
    </location>
</feature>
<evidence type="ECO:0000313" key="7">
    <source>
        <dbReference type="Proteomes" id="UP001065549"/>
    </source>
</evidence>
<protein>
    <submittedName>
        <fullName evidence="6">MerR family transcriptional regulator</fullName>
    </submittedName>
</protein>
<keyword evidence="2" id="KW-0805">Transcription regulation</keyword>
<dbReference type="AlphaFoldDB" id="A0A9J6QLA2"/>
<dbReference type="GO" id="GO:0003700">
    <property type="term" value="F:DNA-binding transcription factor activity"/>
    <property type="evidence" value="ECO:0007669"/>
    <property type="project" value="InterPro"/>
</dbReference>
<reference evidence="6" key="1">
    <citation type="submission" date="2022-09" db="EMBL/GenBank/DDBJ databases">
        <title>Culturomic study of gut microbiota in children with autism spectrum disorder.</title>
        <authorList>
            <person name="Efimov B.A."/>
            <person name="Chaplin A.V."/>
            <person name="Sokolova S.R."/>
            <person name="Pikina A.P."/>
            <person name="Korzhanova M."/>
            <person name="Belova V."/>
            <person name="Korostin D."/>
        </authorList>
    </citation>
    <scope>NUCLEOTIDE SEQUENCE</scope>
    <source>
        <strain evidence="6">ASD5510</strain>
    </source>
</reference>
<dbReference type="PROSITE" id="PS50937">
    <property type="entry name" value="HTH_MERR_2"/>
    <property type="match status" value="1"/>
</dbReference>